<sequence length="339" mass="36938">MRSTVSDIARTAGVSSATVDRVLNNREGVRERTREIVLEAARNLGYLPGGAPLSANPADRIKLDFVLPAGTNTFIANLRDQIVRQAALKPEIELTIHSVEGFNPDTLARALEDLKGQAQGVGVIALDHPTVREAMRSLAEAGAHIVTIASDILHVPRAGYIGIDNRAAGRLGGYILGRFLGLQPENKIALFAGSLSYRGHEEREMGFRRVIAEEFSHLNIVELKEIEDSREKAYTETMALLKRHPDLAGIYNLGAGNQGIGQALMDSGKSDSVIFIGHELTESTKRLLLNGTMDAVIDQNPRVEAREALVTLMSSIKGAPFDPQPPRVQVIFRENIPEN</sequence>
<dbReference type="SMART" id="SM00354">
    <property type="entry name" value="HTH_LACI"/>
    <property type="match status" value="1"/>
</dbReference>
<accession>A0A256FD52</accession>
<evidence type="ECO:0000313" key="6">
    <source>
        <dbReference type="Proteomes" id="UP000216478"/>
    </source>
</evidence>
<evidence type="ECO:0000259" key="4">
    <source>
        <dbReference type="PROSITE" id="PS50932"/>
    </source>
</evidence>
<dbReference type="InterPro" id="IPR010982">
    <property type="entry name" value="Lambda_DNA-bd_dom_sf"/>
</dbReference>
<dbReference type="GO" id="GO:0003700">
    <property type="term" value="F:DNA-binding transcription factor activity"/>
    <property type="evidence" value="ECO:0007669"/>
    <property type="project" value="TreeGrafter"/>
</dbReference>
<dbReference type="CDD" id="cd06307">
    <property type="entry name" value="PBP1_sugar_binding"/>
    <property type="match status" value="1"/>
</dbReference>
<proteinExistence type="predicted"/>
<dbReference type="PROSITE" id="PS00356">
    <property type="entry name" value="HTH_LACI_1"/>
    <property type="match status" value="1"/>
</dbReference>
<comment type="caution">
    <text evidence="5">The sequence shown here is derived from an EMBL/GenBank/DDBJ whole genome shotgun (WGS) entry which is preliminary data.</text>
</comment>
<dbReference type="InterPro" id="IPR000843">
    <property type="entry name" value="HTH_LacI"/>
</dbReference>
<dbReference type="Pfam" id="PF00356">
    <property type="entry name" value="LacI"/>
    <property type="match status" value="1"/>
</dbReference>
<dbReference type="InterPro" id="IPR028082">
    <property type="entry name" value="Peripla_BP_I"/>
</dbReference>
<organism evidence="5 6">
    <name type="scientific">Brucella grignonensis</name>
    <dbReference type="NCBI Taxonomy" id="94627"/>
    <lineage>
        <taxon>Bacteria</taxon>
        <taxon>Pseudomonadati</taxon>
        <taxon>Pseudomonadota</taxon>
        <taxon>Alphaproteobacteria</taxon>
        <taxon>Hyphomicrobiales</taxon>
        <taxon>Brucellaceae</taxon>
        <taxon>Brucella/Ochrobactrum group</taxon>
        <taxon>Brucella</taxon>
    </lineage>
</organism>
<dbReference type="Gene3D" id="3.40.50.2300">
    <property type="match status" value="2"/>
</dbReference>
<dbReference type="Pfam" id="PF13407">
    <property type="entry name" value="Peripla_BP_4"/>
    <property type="match status" value="1"/>
</dbReference>
<evidence type="ECO:0000256" key="3">
    <source>
        <dbReference type="ARBA" id="ARBA00023163"/>
    </source>
</evidence>
<dbReference type="SUPFAM" id="SSF47413">
    <property type="entry name" value="lambda repressor-like DNA-binding domains"/>
    <property type="match status" value="1"/>
</dbReference>
<feature type="domain" description="HTH lacI-type" evidence="4">
    <location>
        <begin position="3"/>
        <end position="55"/>
    </location>
</feature>
<dbReference type="PANTHER" id="PTHR30146:SF152">
    <property type="entry name" value="TRANSCRIPTIONAL REGULATORY PROTEIN"/>
    <property type="match status" value="1"/>
</dbReference>
<evidence type="ECO:0000256" key="1">
    <source>
        <dbReference type="ARBA" id="ARBA00023015"/>
    </source>
</evidence>
<dbReference type="InterPro" id="IPR025997">
    <property type="entry name" value="SBP_2_dom"/>
</dbReference>
<gene>
    <name evidence="5" type="ORF">CEV33_1145</name>
</gene>
<dbReference type="EMBL" id="NNRL01000159">
    <property type="protein sequence ID" value="OYR12361.1"/>
    <property type="molecule type" value="Genomic_DNA"/>
</dbReference>
<dbReference type="OrthoDB" id="9805774at2"/>
<evidence type="ECO:0000313" key="5">
    <source>
        <dbReference type="EMBL" id="OYR12361.1"/>
    </source>
</evidence>
<dbReference type="RefSeq" id="WP_094540712.1">
    <property type="nucleotide sequence ID" value="NZ_JBHEER010000005.1"/>
</dbReference>
<protein>
    <submittedName>
        <fullName evidence="5">Bacterial regulatory, lacI family protein</fullName>
    </submittedName>
</protein>
<keyword evidence="1" id="KW-0805">Transcription regulation</keyword>
<dbReference type="PRINTS" id="PR00036">
    <property type="entry name" value="HTHLACI"/>
</dbReference>
<name>A0A256FD52_9HYPH</name>
<dbReference type="Proteomes" id="UP000216478">
    <property type="component" value="Unassembled WGS sequence"/>
</dbReference>
<dbReference type="PROSITE" id="PS50932">
    <property type="entry name" value="HTH_LACI_2"/>
    <property type="match status" value="1"/>
</dbReference>
<dbReference type="AlphaFoldDB" id="A0A256FD52"/>
<dbReference type="GO" id="GO:0000976">
    <property type="term" value="F:transcription cis-regulatory region binding"/>
    <property type="evidence" value="ECO:0007669"/>
    <property type="project" value="TreeGrafter"/>
</dbReference>
<dbReference type="SUPFAM" id="SSF53822">
    <property type="entry name" value="Periplasmic binding protein-like I"/>
    <property type="match status" value="1"/>
</dbReference>
<keyword evidence="2" id="KW-0238">DNA-binding</keyword>
<reference evidence="5 6" key="1">
    <citation type="submission" date="2017-07" db="EMBL/GenBank/DDBJ databases">
        <title>Phylogenetic study on the rhizospheric bacterium Ochrobactrum sp. A44.</title>
        <authorList>
            <person name="Krzyzanowska D.M."/>
            <person name="Ossowicki A."/>
            <person name="Rajewska M."/>
            <person name="Maciag T."/>
            <person name="Kaczynski Z."/>
            <person name="Czerwicka M."/>
            <person name="Jafra S."/>
        </authorList>
    </citation>
    <scope>NUCLEOTIDE SEQUENCE [LARGE SCALE GENOMIC DNA]</scope>
    <source>
        <strain evidence="5 6">OgA9a</strain>
    </source>
</reference>
<dbReference type="Gene3D" id="1.10.260.40">
    <property type="entry name" value="lambda repressor-like DNA-binding domains"/>
    <property type="match status" value="1"/>
</dbReference>
<keyword evidence="6" id="KW-1185">Reference proteome</keyword>
<keyword evidence="3" id="KW-0804">Transcription</keyword>
<evidence type="ECO:0000256" key="2">
    <source>
        <dbReference type="ARBA" id="ARBA00023125"/>
    </source>
</evidence>
<dbReference type="CDD" id="cd01392">
    <property type="entry name" value="HTH_LacI"/>
    <property type="match status" value="1"/>
</dbReference>
<dbReference type="PANTHER" id="PTHR30146">
    <property type="entry name" value="LACI-RELATED TRANSCRIPTIONAL REPRESSOR"/>
    <property type="match status" value="1"/>
</dbReference>